<reference evidence="1 2" key="1">
    <citation type="submission" date="2019-12" db="EMBL/GenBank/DDBJ databases">
        <title>Comparative genomics gives insights into the taxonomy of the Azoarcus-Aromatoleum group and reveals separate origins of nif in the plant-associated Azoarcus and non-plant-associated Aromatoleum sub-groups.</title>
        <authorList>
            <person name="Lafos M."/>
            <person name="Maluk M."/>
            <person name="Batista M."/>
            <person name="Junghare M."/>
            <person name="Carmona M."/>
            <person name="Faoro H."/>
            <person name="Cruz L.M."/>
            <person name="Battistoni F."/>
            <person name="De Souza E."/>
            <person name="Pedrosa F."/>
            <person name="Chen W.-M."/>
            <person name="Poole P.S."/>
            <person name="Dixon R.A."/>
            <person name="James E.K."/>
        </authorList>
    </citation>
    <scope>NUCLEOTIDE SEQUENCE [LARGE SCALE GENOMIC DNA]</scope>
    <source>
        <strain evidence="1 2">22Lin</strain>
    </source>
</reference>
<gene>
    <name evidence="1" type="ORF">GPA25_12905</name>
</gene>
<protein>
    <submittedName>
        <fullName evidence="1">Pilus assembly protein</fullName>
    </submittedName>
</protein>
<dbReference type="Proteomes" id="UP000648984">
    <property type="component" value="Unassembled WGS sequence"/>
</dbReference>
<dbReference type="InterPro" id="IPR007813">
    <property type="entry name" value="PilN"/>
</dbReference>
<accession>A0ABX1QEP3</accession>
<proteinExistence type="predicted"/>
<evidence type="ECO:0000313" key="1">
    <source>
        <dbReference type="EMBL" id="NMG75659.1"/>
    </source>
</evidence>
<dbReference type="RefSeq" id="WP_169260813.1">
    <property type="nucleotide sequence ID" value="NZ_WTVQ01000020.1"/>
</dbReference>
<dbReference type="EMBL" id="WTVQ01000020">
    <property type="protein sequence ID" value="NMG75659.1"/>
    <property type="molecule type" value="Genomic_DNA"/>
</dbReference>
<comment type="caution">
    <text evidence="1">The sequence shown here is derived from an EMBL/GenBank/DDBJ whole genome shotgun (WGS) entry which is preliminary data.</text>
</comment>
<dbReference type="PROSITE" id="PS51257">
    <property type="entry name" value="PROKAR_LIPOPROTEIN"/>
    <property type="match status" value="1"/>
</dbReference>
<name>A0ABX1QEP3_9RHOO</name>
<keyword evidence="2" id="KW-1185">Reference proteome</keyword>
<sequence>MRRLELDFRRRPRPSAAGWGLLACGVIALAAVLGVERQFAADTATHEATVRRIEQTLPGAAQAPLSVADTRARDASLGDVQRVQAQLNLPWGELFATLESLASADVALLGLTPDARKRQVRISAEARNLAAMLEFHRKLEDSAALHDVSLISHEIADDAQGQPVRFSLVAGWVIDNARP</sequence>
<evidence type="ECO:0000313" key="2">
    <source>
        <dbReference type="Proteomes" id="UP000648984"/>
    </source>
</evidence>
<organism evidence="1 2">
    <name type="scientific">Aromatoleum diolicum</name>
    <dbReference type="NCBI Taxonomy" id="75796"/>
    <lineage>
        <taxon>Bacteria</taxon>
        <taxon>Pseudomonadati</taxon>
        <taxon>Pseudomonadota</taxon>
        <taxon>Betaproteobacteria</taxon>
        <taxon>Rhodocyclales</taxon>
        <taxon>Rhodocyclaceae</taxon>
        <taxon>Aromatoleum</taxon>
    </lineage>
</organism>
<dbReference type="Pfam" id="PF05137">
    <property type="entry name" value="PilN"/>
    <property type="match status" value="1"/>
</dbReference>